<accession>A0A1V0SFR6</accession>
<organism evidence="1">
    <name type="scientific">Hokovirus HKV1</name>
    <dbReference type="NCBI Taxonomy" id="1977638"/>
    <lineage>
        <taxon>Viruses</taxon>
        <taxon>Varidnaviria</taxon>
        <taxon>Bamfordvirae</taxon>
        <taxon>Nucleocytoviricota</taxon>
        <taxon>Megaviricetes</taxon>
        <taxon>Imitervirales</taxon>
        <taxon>Mimiviridae</taxon>
        <taxon>Klosneuvirinae</taxon>
        <taxon>Hokovirus</taxon>
    </lineage>
</organism>
<protein>
    <submittedName>
        <fullName evidence="1">Uncharacterized protein</fullName>
    </submittedName>
</protein>
<evidence type="ECO:0000313" key="1">
    <source>
        <dbReference type="EMBL" id="ARF10468.1"/>
    </source>
</evidence>
<reference evidence="1" key="1">
    <citation type="journal article" date="2017" name="Science">
        <title>Giant viruses with an expanded complement of translation system components.</title>
        <authorList>
            <person name="Schulz F."/>
            <person name="Yutin N."/>
            <person name="Ivanova N.N."/>
            <person name="Ortega D.R."/>
            <person name="Lee T.K."/>
            <person name="Vierheilig J."/>
            <person name="Daims H."/>
            <person name="Horn M."/>
            <person name="Wagner M."/>
            <person name="Jensen G.J."/>
            <person name="Kyrpides N.C."/>
            <person name="Koonin E.V."/>
            <person name="Woyke T."/>
        </authorList>
    </citation>
    <scope>NUCLEOTIDE SEQUENCE</scope>
    <source>
        <strain evidence="1">HKV1</strain>
    </source>
</reference>
<gene>
    <name evidence="1" type="ORF">Hokovirus_1_347</name>
</gene>
<name>A0A1V0SFR6_9VIRU</name>
<dbReference type="EMBL" id="KY684103">
    <property type="protein sequence ID" value="ARF10468.1"/>
    <property type="molecule type" value="Genomic_DNA"/>
</dbReference>
<sequence>MSCTCNNPNIRIHNYSCPTVPKCEFCLTRLELDGGFMATHNYNCPYKTNTVTFIDEQSDAKNYESNKKISCSCNNPNIHNYSCPTVPKCECCLTRLELGSGFIVTHNYDCPYKINTVSPINVWSYKMRRIMKDRKN</sequence>
<proteinExistence type="predicted"/>